<protein>
    <recommendedName>
        <fullName evidence="3">F-box domain-containing protein</fullName>
    </recommendedName>
</protein>
<name>A0A2H3J6L9_WOLCO</name>
<evidence type="ECO:0000313" key="2">
    <source>
        <dbReference type="Proteomes" id="UP000218811"/>
    </source>
</evidence>
<dbReference type="AlphaFoldDB" id="A0A2H3J6L9"/>
<evidence type="ECO:0008006" key="3">
    <source>
        <dbReference type="Google" id="ProtNLM"/>
    </source>
</evidence>
<gene>
    <name evidence="1" type="ORF">WOLCODRAFT_135684</name>
</gene>
<accession>A0A2H3J6L9</accession>
<dbReference type="InterPro" id="IPR032675">
    <property type="entry name" value="LRR_dom_sf"/>
</dbReference>
<evidence type="ECO:0000313" key="1">
    <source>
        <dbReference type="EMBL" id="PCH34389.1"/>
    </source>
</evidence>
<dbReference type="STRING" id="742152.A0A2H3J6L9"/>
<reference evidence="1 2" key="1">
    <citation type="journal article" date="2012" name="Science">
        <title>The Paleozoic origin of enzymatic lignin decomposition reconstructed from 31 fungal genomes.</title>
        <authorList>
            <person name="Floudas D."/>
            <person name="Binder M."/>
            <person name="Riley R."/>
            <person name="Barry K."/>
            <person name="Blanchette R.A."/>
            <person name="Henrissat B."/>
            <person name="Martinez A.T."/>
            <person name="Otillar R."/>
            <person name="Spatafora J.W."/>
            <person name="Yadav J.S."/>
            <person name="Aerts A."/>
            <person name="Benoit I."/>
            <person name="Boyd A."/>
            <person name="Carlson A."/>
            <person name="Copeland A."/>
            <person name="Coutinho P.M."/>
            <person name="de Vries R.P."/>
            <person name="Ferreira P."/>
            <person name="Findley K."/>
            <person name="Foster B."/>
            <person name="Gaskell J."/>
            <person name="Glotzer D."/>
            <person name="Gorecki P."/>
            <person name="Heitman J."/>
            <person name="Hesse C."/>
            <person name="Hori C."/>
            <person name="Igarashi K."/>
            <person name="Jurgens J.A."/>
            <person name="Kallen N."/>
            <person name="Kersten P."/>
            <person name="Kohler A."/>
            <person name="Kuees U."/>
            <person name="Kumar T.K.A."/>
            <person name="Kuo A."/>
            <person name="LaButti K."/>
            <person name="Larrondo L.F."/>
            <person name="Lindquist E."/>
            <person name="Ling A."/>
            <person name="Lombard V."/>
            <person name="Lucas S."/>
            <person name="Lundell T."/>
            <person name="Martin R."/>
            <person name="McLaughlin D.J."/>
            <person name="Morgenstern I."/>
            <person name="Morin E."/>
            <person name="Murat C."/>
            <person name="Nagy L.G."/>
            <person name="Nolan M."/>
            <person name="Ohm R.A."/>
            <person name="Patyshakuliyeva A."/>
            <person name="Rokas A."/>
            <person name="Ruiz-Duenas F.J."/>
            <person name="Sabat G."/>
            <person name="Salamov A."/>
            <person name="Samejima M."/>
            <person name="Schmutz J."/>
            <person name="Slot J.C."/>
            <person name="St John F."/>
            <person name="Stenlid J."/>
            <person name="Sun H."/>
            <person name="Sun S."/>
            <person name="Syed K."/>
            <person name="Tsang A."/>
            <person name="Wiebenga A."/>
            <person name="Young D."/>
            <person name="Pisabarro A."/>
            <person name="Eastwood D.C."/>
            <person name="Martin F."/>
            <person name="Cullen D."/>
            <person name="Grigoriev I.V."/>
            <person name="Hibbett D.S."/>
        </authorList>
    </citation>
    <scope>NUCLEOTIDE SEQUENCE [LARGE SCALE GENOMIC DNA]</scope>
    <source>
        <strain evidence="1 2">MD-104</strain>
    </source>
</reference>
<dbReference type="SUPFAM" id="SSF52047">
    <property type="entry name" value="RNI-like"/>
    <property type="match status" value="1"/>
</dbReference>
<dbReference type="Proteomes" id="UP000218811">
    <property type="component" value="Unassembled WGS sequence"/>
</dbReference>
<proteinExistence type="predicted"/>
<organism evidence="1 2">
    <name type="scientific">Wolfiporia cocos (strain MD-104)</name>
    <name type="common">Brown rot fungus</name>
    <dbReference type="NCBI Taxonomy" id="742152"/>
    <lineage>
        <taxon>Eukaryota</taxon>
        <taxon>Fungi</taxon>
        <taxon>Dikarya</taxon>
        <taxon>Basidiomycota</taxon>
        <taxon>Agaricomycotina</taxon>
        <taxon>Agaricomycetes</taxon>
        <taxon>Polyporales</taxon>
        <taxon>Phaeolaceae</taxon>
        <taxon>Wolfiporia</taxon>
    </lineage>
</organism>
<dbReference type="EMBL" id="KB467831">
    <property type="protein sequence ID" value="PCH34389.1"/>
    <property type="molecule type" value="Genomic_DNA"/>
</dbReference>
<keyword evidence="2" id="KW-1185">Reference proteome</keyword>
<dbReference type="OrthoDB" id="2522283at2759"/>
<sequence>MTILESAYDDADPLTNAHLYAACALVCRAWSVPAQKLLFRHVALRSGPACAAFALAVDPATPRGRMLGAAVRTMRATLDPSQPYALGQRAFARAVTLCPNLDTLSLALYGRDSASAAGTGADSGPAERPKVPASCFSERTLALLRSGPRIRALQLNNWSDDAAVLAQLLGVWPSLASLAIAGTPPQLPGSSPAPLPCTLAELSMNFQTQPSLEFVKWLLQNSKASLRTLEFAREPSLDMLEHLAADHGATLQSLALPTYCGHDGVAALRTCRALRELRVENAWVPPALVNALPGKMEHLAFGIDDTTALAPVVSAIKRSAALKAVTVHMWRGGEQNPKVNAVKIACARLGVELRITKDVRDFRAISRAVLDASS</sequence>
<dbReference type="Gene3D" id="3.80.10.10">
    <property type="entry name" value="Ribonuclease Inhibitor"/>
    <property type="match status" value="1"/>
</dbReference>
<dbReference type="OMA" id="LCPNLYE"/>